<evidence type="ECO:0000256" key="4">
    <source>
        <dbReference type="ARBA" id="ARBA00005002"/>
    </source>
</evidence>
<dbReference type="Gene3D" id="3.30.1700.10">
    <property type="entry name" value="lpxc deacetylase, domain 2"/>
    <property type="match status" value="1"/>
</dbReference>
<dbReference type="InterPro" id="IPR013114">
    <property type="entry name" value="FabA_FabZ"/>
</dbReference>
<dbReference type="EMBL" id="PCWA01000015">
    <property type="protein sequence ID" value="PIQ89822.1"/>
    <property type="molecule type" value="Genomic_DNA"/>
</dbReference>
<dbReference type="NCBIfam" id="TIGR01750">
    <property type="entry name" value="fabZ"/>
    <property type="match status" value="1"/>
</dbReference>
<feature type="active site" evidence="16">
    <location>
        <position position="347"/>
    </location>
</feature>
<dbReference type="HAMAP" id="MF_00388">
    <property type="entry name" value="LpxC"/>
    <property type="match status" value="1"/>
</dbReference>
<comment type="similarity">
    <text evidence="16">Belongs to the thioester dehydratase family. FabZ subfamily.</text>
</comment>
<keyword evidence="12 16" id="KW-0456">Lyase</keyword>
<comment type="similarity">
    <text evidence="15">Belongs to the LpxC family.</text>
</comment>
<evidence type="ECO:0000256" key="9">
    <source>
        <dbReference type="ARBA" id="ARBA00022801"/>
    </source>
</evidence>
<dbReference type="GO" id="GO:0016020">
    <property type="term" value="C:membrane"/>
    <property type="evidence" value="ECO:0007669"/>
    <property type="project" value="GOC"/>
</dbReference>
<keyword evidence="11 15" id="KW-0443">Lipid metabolism</keyword>
<keyword evidence="5 16" id="KW-0963">Cytoplasm</keyword>
<keyword evidence="10 15" id="KW-0862">Zinc</keyword>
<dbReference type="GO" id="GO:0046872">
    <property type="term" value="F:metal ion binding"/>
    <property type="evidence" value="ECO:0007669"/>
    <property type="project" value="UniProtKB-KW"/>
</dbReference>
<feature type="binding site" evidence="15">
    <location>
        <position position="82"/>
    </location>
    <ligand>
        <name>Zn(2+)</name>
        <dbReference type="ChEBI" id="CHEBI:29105"/>
    </ligand>
</feature>
<keyword evidence="8 15" id="KW-0479">Metal-binding</keyword>
<keyword evidence="6 15" id="KW-0444">Lipid biosynthesis</keyword>
<comment type="catalytic activity">
    <reaction evidence="13 15">
        <text>a UDP-3-O-[(3R)-3-hydroxyacyl]-N-acetyl-alpha-D-glucosamine + H2O = a UDP-3-O-[(3R)-3-hydroxyacyl]-alpha-D-glucosamine + acetate</text>
        <dbReference type="Rhea" id="RHEA:67816"/>
        <dbReference type="ChEBI" id="CHEBI:15377"/>
        <dbReference type="ChEBI" id="CHEBI:30089"/>
        <dbReference type="ChEBI" id="CHEBI:137740"/>
        <dbReference type="ChEBI" id="CHEBI:173225"/>
        <dbReference type="EC" id="3.5.1.108"/>
    </reaction>
</comment>
<dbReference type="InterPro" id="IPR004463">
    <property type="entry name" value="UDP-acyl_GlcNac_deAcase"/>
</dbReference>
<dbReference type="InterPro" id="IPR011334">
    <property type="entry name" value="UDP-acyl_GlcNac_deAcase_C"/>
</dbReference>
<name>A0A2H0LZM4_9BACT</name>
<dbReference type="SUPFAM" id="SSF54211">
    <property type="entry name" value="Ribosomal protein S5 domain 2-like"/>
    <property type="match status" value="2"/>
</dbReference>
<dbReference type="AlphaFoldDB" id="A0A2H0LZM4"/>
<dbReference type="FunFam" id="3.10.129.10:FF:000001">
    <property type="entry name" value="3-hydroxyacyl-[acyl-carrier-protein] dehydratase FabZ"/>
    <property type="match status" value="1"/>
</dbReference>
<protein>
    <recommendedName>
        <fullName evidence="15 16">Multifunctional fusion protein</fullName>
    </recommendedName>
    <domain>
        <recommendedName>
            <fullName evidence="16">3-hydroxyacyl-[acyl-carrier-protein] dehydratase FabZ</fullName>
            <ecNumber evidence="16">4.2.1.59</ecNumber>
        </recommendedName>
        <alternativeName>
            <fullName evidence="16">(3R)-hydroxymyristoyl-[acyl-carrier-protein] dehydratase</fullName>
        </alternativeName>
        <alternativeName>
            <fullName evidence="16">Beta-hydroxyacyl-ACP dehydratase</fullName>
            <shortName evidence="16">(3R)-hydroxymyristoyl-ACP dehydrase</shortName>
        </alternativeName>
    </domain>
    <domain>
        <recommendedName>
            <fullName evidence="15">UDP-3-O-acyl-N-acetylglucosamine deacetylase</fullName>
            <shortName evidence="15">UDP-3-O-acyl-GlcNAc deacetylase</shortName>
            <ecNumber evidence="15">3.5.1.108</ecNumber>
        </recommendedName>
        <alternativeName>
            <fullName evidence="15">UDP-3-O-[R-3-hydroxymyristoyl]-N-acetylglucosamine deacetylase</fullName>
        </alternativeName>
    </domain>
</protein>
<dbReference type="Pfam" id="PF07977">
    <property type="entry name" value="FabA"/>
    <property type="match status" value="1"/>
</dbReference>
<evidence type="ECO:0000256" key="12">
    <source>
        <dbReference type="ARBA" id="ARBA00023239"/>
    </source>
</evidence>
<dbReference type="GO" id="GO:0005737">
    <property type="term" value="C:cytoplasm"/>
    <property type="evidence" value="ECO:0007669"/>
    <property type="project" value="UniProtKB-SubCell"/>
</dbReference>
<comment type="cofactor">
    <cofactor evidence="1 15">
        <name>Zn(2+)</name>
        <dbReference type="ChEBI" id="CHEBI:29105"/>
    </cofactor>
</comment>
<evidence type="ECO:0000256" key="5">
    <source>
        <dbReference type="ARBA" id="ARBA00022490"/>
    </source>
</evidence>
<evidence type="ECO:0000256" key="15">
    <source>
        <dbReference type="HAMAP-Rule" id="MF_00388"/>
    </source>
</evidence>
<sequence>MIEKQQTIKKELSIKGVGLHTGNEVTVRFKSAAVNSGINFIRVDLPERPVIKADIKNLLDLNKSPRRTSVGCNGAEIHTIEHLMAVLCGLCIDNIAIEIDGNEVPGLDGSGIGFLEILTKAGIQEQEAARKYFLLKEPVWAEEENTSLVIVPASDFRISYTLSYEHTILGDQYFDAVIDCNAFSKDIASSRTFCLEEESTTLQSQGLGKGASYDNTLVVGKTDIIKNKLRFENEFVRHKVLDLIGDLYLLGLPLKGHVIALKSGHPLNIKLLKKISQQKDRYEMAGIKSGIGIDYTSGKELDSQAVMNILPHRYPFLFVDRVLQLEAGKRAVGVKNVTINDNFFNGHFPGKPVMPGVLIVEAMAQIGGVMMLASEEHRGKLAYFLAADNVRFRKTVLPGDQLVLEAEAAKIKSKTGKVRARALVDGKVVAEADLMFALVDS</sequence>
<dbReference type="HAMAP" id="MF_00406">
    <property type="entry name" value="FabZ"/>
    <property type="match status" value="1"/>
</dbReference>
<dbReference type="NCBIfam" id="NF009667">
    <property type="entry name" value="PRK13188.1"/>
    <property type="match status" value="1"/>
</dbReference>
<evidence type="ECO:0000313" key="17">
    <source>
        <dbReference type="EMBL" id="PIQ89822.1"/>
    </source>
</evidence>
<dbReference type="PANTHER" id="PTHR33694:SF1">
    <property type="entry name" value="UDP-3-O-ACYL-N-ACETYLGLUCOSAMINE DEACETYLASE 1, MITOCHONDRIAL-RELATED"/>
    <property type="match status" value="1"/>
</dbReference>
<dbReference type="Gene3D" id="3.30.230.20">
    <property type="entry name" value="lpxc deacetylase, domain 1"/>
    <property type="match status" value="1"/>
</dbReference>
<dbReference type="NCBIfam" id="TIGR00325">
    <property type="entry name" value="lpxC"/>
    <property type="match status" value="1"/>
</dbReference>
<evidence type="ECO:0000256" key="1">
    <source>
        <dbReference type="ARBA" id="ARBA00001947"/>
    </source>
</evidence>
<accession>A0A2H0LZM4</accession>
<comment type="catalytic activity">
    <reaction evidence="16">
        <text>a (3R)-hydroxyacyl-[ACP] = a (2E)-enoyl-[ACP] + H2O</text>
        <dbReference type="Rhea" id="RHEA:13097"/>
        <dbReference type="Rhea" id="RHEA-COMP:9925"/>
        <dbReference type="Rhea" id="RHEA-COMP:9945"/>
        <dbReference type="ChEBI" id="CHEBI:15377"/>
        <dbReference type="ChEBI" id="CHEBI:78784"/>
        <dbReference type="ChEBI" id="CHEBI:78827"/>
        <dbReference type="EC" id="4.2.1.59"/>
    </reaction>
</comment>
<keyword evidence="9 15" id="KW-0378">Hydrolase</keyword>
<comment type="pathway">
    <text evidence="4 15">Glycolipid biosynthesis; lipid IV(A) biosynthesis; lipid IV(A) from (3R)-3-hydroxytetradecanoyl-[acyl-carrier-protein] and UDP-N-acetyl-alpha-D-glucosamine: step 2/6.</text>
</comment>
<organism evidence="17 18">
    <name type="scientific">Candidatus Ghiorseimicrobium undicola</name>
    <dbReference type="NCBI Taxonomy" id="1974746"/>
    <lineage>
        <taxon>Bacteria</taxon>
        <taxon>Pseudomonadati</taxon>
        <taxon>Candidatus Omnitrophota</taxon>
        <taxon>Candidatus Ghiorseimicrobium</taxon>
    </lineage>
</organism>
<dbReference type="InterPro" id="IPR020568">
    <property type="entry name" value="Ribosomal_Su5_D2-typ_SF"/>
</dbReference>
<evidence type="ECO:0000313" key="18">
    <source>
        <dbReference type="Proteomes" id="UP000229641"/>
    </source>
</evidence>
<dbReference type="Proteomes" id="UP000229641">
    <property type="component" value="Unassembled WGS sequence"/>
</dbReference>
<evidence type="ECO:0000256" key="6">
    <source>
        <dbReference type="ARBA" id="ARBA00022516"/>
    </source>
</evidence>
<dbReference type="GO" id="GO:0009245">
    <property type="term" value="P:lipid A biosynthetic process"/>
    <property type="evidence" value="ECO:0007669"/>
    <property type="project" value="UniProtKB-UniRule"/>
</dbReference>
<evidence type="ECO:0000256" key="7">
    <source>
        <dbReference type="ARBA" id="ARBA00022556"/>
    </source>
</evidence>
<feature type="binding site" evidence="15">
    <location>
        <position position="242"/>
    </location>
    <ligand>
        <name>Zn(2+)</name>
        <dbReference type="ChEBI" id="CHEBI:29105"/>
    </ligand>
</feature>
<evidence type="ECO:0000256" key="16">
    <source>
        <dbReference type="HAMAP-Rule" id="MF_00406"/>
    </source>
</evidence>
<dbReference type="UniPathway" id="UPA00359">
    <property type="reaction ID" value="UER00478"/>
</dbReference>
<evidence type="ECO:0000256" key="2">
    <source>
        <dbReference type="ARBA" id="ARBA00002923"/>
    </source>
</evidence>
<evidence type="ECO:0000256" key="10">
    <source>
        <dbReference type="ARBA" id="ARBA00022833"/>
    </source>
</evidence>
<comment type="function">
    <text evidence="14 16">Involved in unsaturated fatty acids biosynthesis. Catalyzes the dehydration of short chain beta-hydroxyacyl-ACPs and long chain saturated and unsaturated beta-hydroxyacyl-ACPs.</text>
</comment>
<feature type="binding site" evidence="15">
    <location>
        <position position="238"/>
    </location>
    <ligand>
        <name>Zn(2+)</name>
        <dbReference type="ChEBI" id="CHEBI:29105"/>
    </ligand>
</feature>
<dbReference type="CDD" id="cd01288">
    <property type="entry name" value="FabZ"/>
    <property type="match status" value="1"/>
</dbReference>
<keyword evidence="7 15" id="KW-0441">Lipid A biosynthesis</keyword>
<gene>
    <name evidence="16" type="primary">fabZ</name>
    <name evidence="15" type="synonym">lpxC</name>
    <name evidence="17" type="ORF">COV72_01275</name>
</gene>
<dbReference type="GO" id="GO:0006633">
    <property type="term" value="P:fatty acid biosynthetic process"/>
    <property type="evidence" value="ECO:0007669"/>
    <property type="project" value="UniProtKB-UniRule"/>
</dbReference>
<dbReference type="GO" id="GO:0019171">
    <property type="term" value="F:(3R)-hydroxyacyl-[acyl-carrier-protein] dehydratase activity"/>
    <property type="evidence" value="ECO:0007669"/>
    <property type="project" value="UniProtKB-EC"/>
</dbReference>
<dbReference type="InterPro" id="IPR010084">
    <property type="entry name" value="FabZ"/>
</dbReference>
<feature type="active site" description="Proton donor" evidence="15">
    <location>
        <position position="265"/>
    </location>
</feature>
<comment type="function">
    <text evidence="2 15">Catalyzes the hydrolysis of UDP-3-O-myristoyl-N-acetylglucosamine to form UDP-3-O-myristoylglucosamine and acetate, the committed step in lipid A biosynthesis.</text>
</comment>
<dbReference type="InterPro" id="IPR015870">
    <property type="entry name" value="UDP-acyl_N-AcGlcN_deAcase_N"/>
</dbReference>
<comment type="subcellular location">
    <subcellularLocation>
        <location evidence="3 16">Cytoplasm</location>
    </subcellularLocation>
</comment>
<evidence type="ECO:0000256" key="13">
    <source>
        <dbReference type="ARBA" id="ARBA00024535"/>
    </source>
</evidence>
<evidence type="ECO:0000256" key="8">
    <source>
        <dbReference type="ARBA" id="ARBA00022723"/>
    </source>
</evidence>
<dbReference type="GO" id="GO:0103117">
    <property type="term" value="F:UDP-3-O-acyl-N-acetylglucosamine deacetylase activity"/>
    <property type="evidence" value="ECO:0007669"/>
    <property type="project" value="UniProtKB-UniRule"/>
</dbReference>
<dbReference type="SUPFAM" id="SSF54637">
    <property type="entry name" value="Thioesterase/thiol ester dehydrase-isomerase"/>
    <property type="match status" value="1"/>
</dbReference>
<comment type="caution">
    <text evidence="17">The sequence shown here is derived from an EMBL/GenBank/DDBJ whole genome shotgun (WGS) entry which is preliminary data.</text>
</comment>
<dbReference type="InterPro" id="IPR029069">
    <property type="entry name" value="HotDog_dom_sf"/>
</dbReference>
<evidence type="ECO:0000256" key="14">
    <source>
        <dbReference type="ARBA" id="ARBA00025049"/>
    </source>
</evidence>
<dbReference type="Pfam" id="PF03331">
    <property type="entry name" value="LpxC"/>
    <property type="match status" value="1"/>
</dbReference>
<dbReference type="NCBIfam" id="NF000582">
    <property type="entry name" value="PRK00006.1"/>
    <property type="match status" value="1"/>
</dbReference>
<evidence type="ECO:0000256" key="11">
    <source>
        <dbReference type="ARBA" id="ARBA00023098"/>
    </source>
</evidence>
<dbReference type="Gene3D" id="3.10.129.10">
    <property type="entry name" value="Hotdog Thioesterase"/>
    <property type="match status" value="1"/>
</dbReference>
<dbReference type="PANTHER" id="PTHR33694">
    <property type="entry name" value="UDP-3-O-ACYL-N-ACETYLGLUCOSAMINE DEACETYLASE 1, MITOCHONDRIAL-RELATED"/>
    <property type="match status" value="1"/>
</dbReference>
<dbReference type="EC" id="3.5.1.108" evidence="15"/>
<dbReference type="EC" id="4.2.1.59" evidence="16"/>
<proteinExistence type="inferred from homology"/>
<evidence type="ECO:0000256" key="3">
    <source>
        <dbReference type="ARBA" id="ARBA00004496"/>
    </source>
</evidence>
<reference evidence="17 18" key="1">
    <citation type="submission" date="2017-09" db="EMBL/GenBank/DDBJ databases">
        <title>Depth-based differentiation of microbial function through sediment-hosted aquifers and enrichment of novel symbionts in the deep terrestrial subsurface.</title>
        <authorList>
            <person name="Probst A.J."/>
            <person name="Ladd B."/>
            <person name="Jarett J.K."/>
            <person name="Geller-Mcgrath D.E."/>
            <person name="Sieber C.M."/>
            <person name="Emerson J.B."/>
            <person name="Anantharaman K."/>
            <person name="Thomas B.C."/>
            <person name="Malmstrom R."/>
            <person name="Stieglmeier M."/>
            <person name="Klingl A."/>
            <person name="Woyke T."/>
            <person name="Ryan C.M."/>
            <person name="Banfield J.F."/>
        </authorList>
    </citation>
    <scope>NUCLEOTIDE SEQUENCE [LARGE SCALE GENOMIC DNA]</scope>
    <source>
        <strain evidence="17">CG11_big_fil_rev_8_21_14_0_20_42_13</strain>
    </source>
</reference>